<comment type="caution">
    <text evidence="3">The sequence shown here is derived from an EMBL/GenBank/DDBJ whole genome shotgun (WGS) entry which is preliminary data.</text>
</comment>
<dbReference type="GO" id="GO:0000162">
    <property type="term" value="P:L-tryptophan biosynthetic process"/>
    <property type="evidence" value="ECO:0007669"/>
    <property type="project" value="TreeGrafter"/>
</dbReference>
<evidence type="ECO:0000313" key="4">
    <source>
        <dbReference type="Proteomes" id="UP000029707"/>
    </source>
</evidence>
<evidence type="ECO:0000259" key="2">
    <source>
        <dbReference type="Pfam" id="PF00117"/>
    </source>
</evidence>
<dbReference type="InterPro" id="IPR050472">
    <property type="entry name" value="Anth_synth/Amidotransfase"/>
</dbReference>
<proteinExistence type="predicted"/>
<dbReference type="Pfam" id="PF00117">
    <property type="entry name" value="GATase"/>
    <property type="match status" value="1"/>
</dbReference>
<dbReference type="STRING" id="425400.LS65_01985"/>
<keyword evidence="4" id="KW-1185">Reference proteome</keyword>
<dbReference type="GeneID" id="82321539"/>
<feature type="domain" description="Glutamine amidotransferase" evidence="2">
    <location>
        <begin position="12"/>
        <end position="194"/>
    </location>
</feature>
<dbReference type="InterPro" id="IPR029062">
    <property type="entry name" value="Class_I_gatase-like"/>
</dbReference>
<organism evidence="3 4">
    <name type="scientific">Helicobacter japonicus</name>
    <dbReference type="NCBI Taxonomy" id="425400"/>
    <lineage>
        <taxon>Bacteria</taxon>
        <taxon>Pseudomonadati</taxon>
        <taxon>Campylobacterota</taxon>
        <taxon>Epsilonproteobacteria</taxon>
        <taxon>Campylobacterales</taxon>
        <taxon>Helicobacteraceae</taxon>
        <taxon>Helicobacter</taxon>
    </lineage>
</organism>
<sequence>MSKKLKKTPKVLLIDNYDSFTYNVLYLLKECGTKSFVVPNDTSLLELKQLCKKHSITHLIISPGPSHPLESGVCLEAIRHFAPHKKILGICLGHQCIAQAFGGEVISLANPTHGKTAHFHFTPNPLFKGVKQGVKIALYHSLYVSQLGQCEALGYSENGVLMALKAKGYQSYGVQFHPESILQEQGKRIMQNFLAL</sequence>
<dbReference type="InterPro" id="IPR017926">
    <property type="entry name" value="GATASE"/>
</dbReference>
<dbReference type="PRINTS" id="PR00097">
    <property type="entry name" value="ANTSNTHASEII"/>
</dbReference>
<dbReference type="SUPFAM" id="SSF52317">
    <property type="entry name" value="Class I glutamine amidotransferase-like"/>
    <property type="match status" value="1"/>
</dbReference>
<dbReference type="OrthoDB" id="9786812at2"/>
<dbReference type="AlphaFoldDB" id="A0A4U8TNX0"/>
<keyword evidence="1" id="KW-0315">Glutamine amidotransferase</keyword>
<dbReference type="NCBIfam" id="TIGR00566">
    <property type="entry name" value="trpG_papA"/>
    <property type="match status" value="1"/>
</dbReference>
<name>A0A4U8TNX0_9HELI</name>
<dbReference type="PANTHER" id="PTHR43418:SF4">
    <property type="entry name" value="MULTIFUNCTIONAL TRYPTOPHAN BIOSYNTHESIS PROTEIN"/>
    <property type="match status" value="1"/>
</dbReference>
<dbReference type="PRINTS" id="PR00096">
    <property type="entry name" value="GATASE"/>
</dbReference>
<dbReference type="PANTHER" id="PTHR43418">
    <property type="entry name" value="MULTIFUNCTIONAL TRYPTOPHAN BIOSYNTHESIS PROTEIN-RELATED"/>
    <property type="match status" value="1"/>
</dbReference>
<dbReference type="EMBL" id="JRMQ02000007">
    <property type="protein sequence ID" value="TLE01495.1"/>
    <property type="molecule type" value="Genomic_DNA"/>
</dbReference>
<evidence type="ECO:0000313" key="3">
    <source>
        <dbReference type="EMBL" id="TLE01495.1"/>
    </source>
</evidence>
<dbReference type="Proteomes" id="UP000029707">
    <property type="component" value="Unassembled WGS sequence"/>
</dbReference>
<protein>
    <submittedName>
        <fullName evidence="3">Aminodeoxychorismate/anthranilate synthase component II</fullName>
    </submittedName>
</protein>
<dbReference type="GO" id="GO:0005829">
    <property type="term" value="C:cytosol"/>
    <property type="evidence" value="ECO:0007669"/>
    <property type="project" value="TreeGrafter"/>
</dbReference>
<accession>A0A4U8TNX0</accession>
<dbReference type="Gene3D" id="3.40.50.880">
    <property type="match status" value="1"/>
</dbReference>
<dbReference type="PROSITE" id="PS51273">
    <property type="entry name" value="GATASE_TYPE_1"/>
    <property type="match status" value="1"/>
</dbReference>
<dbReference type="InterPro" id="IPR006221">
    <property type="entry name" value="TrpG/PapA_dom"/>
</dbReference>
<dbReference type="RefSeq" id="WP_034360888.1">
    <property type="nucleotide sequence ID" value="NZ_CAJUDB010000007.1"/>
</dbReference>
<evidence type="ECO:0000256" key="1">
    <source>
        <dbReference type="ARBA" id="ARBA00022962"/>
    </source>
</evidence>
<reference evidence="3 4" key="1">
    <citation type="journal article" date="2014" name="Genome Announc.">
        <title>Draft genome sequences of eight enterohepatic helicobacter species isolated from both laboratory and wild rodents.</title>
        <authorList>
            <person name="Sheh A."/>
            <person name="Shen Z."/>
            <person name="Fox J.G."/>
        </authorList>
    </citation>
    <scope>NUCLEOTIDE SEQUENCE [LARGE SCALE GENOMIC DNA]</scope>
    <source>
        <strain evidence="3 4">MIT 01-6451</strain>
    </source>
</reference>
<gene>
    <name evidence="3" type="ORF">LS65_005925</name>
</gene>
<dbReference type="GO" id="GO:0004049">
    <property type="term" value="F:anthranilate synthase activity"/>
    <property type="evidence" value="ECO:0007669"/>
    <property type="project" value="TreeGrafter"/>
</dbReference>
<dbReference type="CDD" id="cd01743">
    <property type="entry name" value="GATase1_Anthranilate_Synthase"/>
    <property type="match status" value="1"/>
</dbReference>